<dbReference type="AlphaFoldDB" id="A0A1T4Y318"/>
<feature type="transmembrane region" description="Helical" evidence="1">
    <location>
        <begin position="47"/>
        <end position="66"/>
    </location>
</feature>
<sequence>MTRFLVFLFSYSIIVICVANLLFYLNYAALGYDYKQITLFMLQSTDFTMLVIAIISLVFTVCVPSPSRPPSS</sequence>
<gene>
    <name evidence="2" type="ORF">SAMN04244570_1773</name>
</gene>
<evidence type="ECO:0000313" key="2">
    <source>
        <dbReference type="EMBL" id="SKA96146.1"/>
    </source>
</evidence>
<organism evidence="2 3">
    <name type="scientific">Sporosarcina newyorkensis</name>
    <dbReference type="NCBI Taxonomy" id="759851"/>
    <lineage>
        <taxon>Bacteria</taxon>
        <taxon>Bacillati</taxon>
        <taxon>Bacillota</taxon>
        <taxon>Bacilli</taxon>
        <taxon>Bacillales</taxon>
        <taxon>Caryophanaceae</taxon>
        <taxon>Sporosarcina</taxon>
    </lineage>
</organism>
<name>A0A1T4Y318_9BACL</name>
<proteinExistence type="predicted"/>
<reference evidence="3" key="1">
    <citation type="submission" date="2017-02" db="EMBL/GenBank/DDBJ databases">
        <authorList>
            <person name="Varghese N."/>
            <person name="Submissions S."/>
        </authorList>
    </citation>
    <scope>NUCLEOTIDE SEQUENCE [LARGE SCALE GENOMIC DNA]</scope>
    <source>
        <strain evidence="3">DSM 23966</strain>
    </source>
</reference>
<keyword evidence="1" id="KW-0812">Transmembrane</keyword>
<feature type="transmembrane region" description="Helical" evidence="1">
    <location>
        <begin position="6"/>
        <end position="27"/>
    </location>
</feature>
<keyword evidence="3" id="KW-1185">Reference proteome</keyword>
<keyword evidence="1" id="KW-0472">Membrane</keyword>
<evidence type="ECO:0000313" key="3">
    <source>
        <dbReference type="Proteomes" id="UP000190042"/>
    </source>
</evidence>
<dbReference type="EMBL" id="FUYJ01000002">
    <property type="protein sequence ID" value="SKA96146.1"/>
    <property type="molecule type" value="Genomic_DNA"/>
</dbReference>
<evidence type="ECO:0000256" key="1">
    <source>
        <dbReference type="SAM" id="Phobius"/>
    </source>
</evidence>
<accession>A0A1T4Y318</accession>
<dbReference type="Proteomes" id="UP000190042">
    <property type="component" value="Unassembled WGS sequence"/>
</dbReference>
<protein>
    <submittedName>
        <fullName evidence="2">Uncharacterized protein</fullName>
    </submittedName>
</protein>
<keyword evidence="1" id="KW-1133">Transmembrane helix</keyword>